<keyword evidence="2" id="KW-1185">Reference proteome</keyword>
<evidence type="ECO:0000313" key="2">
    <source>
        <dbReference type="Proteomes" id="UP000784294"/>
    </source>
</evidence>
<gene>
    <name evidence="1" type="ORF">PXEA_LOCUS6635</name>
</gene>
<name>A0A448WJH5_9PLAT</name>
<accession>A0A448WJH5</accession>
<reference evidence="1" key="1">
    <citation type="submission" date="2018-11" db="EMBL/GenBank/DDBJ databases">
        <authorList>
            <consortium name="Pathogen Informatics"/>
        </authorList>
    </citation>
    <scope>NUCLEOTIDE SEQUENCE</scope>
</reference>
<organism evidence="1 2">
    <name type="scientific">Protopolystoma xenopodis</name>
    <dbReference type="NCBI Taxonomy" id="117903"/>
    <lineage>
        <taxon>Eukaryota</taxon>
        <taxon>Metazoa</taxon>
        <taxon>Spiralia</taxon>
        <taxon>Lophotrochozoa</taxon>
        <taxon>Platyhelminthes</taxon>
        <taxon>Monogenea</taxon>
        <taxon>Polyopisthocotylea</taxon>
        <taxon>Polystomatidea</taxon>
        <taxon>Polystomatidae</taxon>
        <taxon>Protopolystoma</taxon>
    </lineage>
</organism>
<evidence type="ECO:0000313" key="1">
    <source>
        <dbReference type="EMBL" id="VEL13195.1"/>
    </source>
</evidence>
<comment type="caution">
    <text evidence="1">The sequence shown here is derived from an EMBL/GenBank/DDBJ whole genome shotgun (WGS) entry which is preliminary data.</text>
</comment>
<dbReference type="AlphaFoldDB" id="A0A448WJH5"/>
<protein>
    <submittedName>
        <fullName evidence="1">Uncharacterized protein</fullName>
    </submittedName>
</protein>
<dbReference type="Proteomes" id="UP000784294">
    <property type="component" value="Unassembled WGS sequence"/>
</dbReference>
<dbReference type="EMBL" id="CAAALY010017004">
    <property type="protein sequence ID" value="VEL13195.1"/>
    <property type="molecule type" value="Genomic_DNA"/>
</dbReference>
<sequence>MQASISLLNSNITEPRQSAYSSAHLSTFGGGFGHADALDSTSTLNESQSTQQSQFSQTCVYASMRCDRLPDCSLSSALLRPEASPDEYACHQVSEGAFQNGTLPFTHPASANRQSNLPTDYSIITRHDNHSASYVWLHDNVCKDCRAVDI</sequence>
<proteinExistence type="predicted"/>